<dbReference type="GO" id="GO:0000270">
    <property type="term" value="P:peptidoglycan metabolic process"/>
    <property type="evidence" value="ECO:0007669"/>
    <property type="project" value="InterPro"/>
</dbReference>
<accession>A0A918IZ39</accession>
<evidence type="ECO:0000313" key="3">
    <source>
        <dbReference type="EMBL" id="GGW38825.1"/>
    </source>
</evidence>
<dbReference type="InterPro" id="IPR008258">
    <property type="entry name" value="Transglycosylase_SLT_dom_1"/>
</dbReference>
<dbReference type="CDD" id="cd16894">
    <property type="entry name" value="MltD-like"/>
    <property type="match status" value="1"/>
</dbReference>
<dbReference type="CDD" id="cd00118">
    <property type="entry name" value="LysM"/>
    <property type="match status" value="2"/>
</dbReference>
<reference evidence="3" key="1">
    <citation type="journal article" date="2014" name="Int. J. Syst. Evol. Microbiol.">
        <title>Complete genome sequence of Corynebacterium casei LMG S-19264T (=DSM 44701T), isolated from a smear-ripened cheese.</title>
        <authorList>
            <consortium name="US DOE Joint Genome Institute (JGI-PGF)"/>
            <person name="Walter F."/>
            <person name="Albersmeier A."/>
            <person name="Kalinowski J."/>
            <person name="Ruckert C."/>
        </authorList>
    </citation>
    <scope>NUCLEOTIDE SEQUENCE</scope>
    <source>
        <strain evidence="3">KCTC 12113</strain>
    </source>
</reference>
<dbReference type="Pfam" id="PF01476">
    <property type="entry name" value="LysM"/>
    <property type="match status" value="2"/>
</dbReference>
<dbReference type="EMBL" id="BMWP01000016">
    <property type="protein sequence ID" value="GGW38825.1"/>
    <property type="molecule type" value="Genomic_DNA"/>
</dbReference>
<evidence type="ECO:0000256" key="1">
    <source>
        <dbReference type="ARBA" id="ARBA00007734"/>
    </source>
</evidence>
<dbReference type="PROSITE" id="PS00922">
    <property type="entry name" value="TRANSGLYCOSYLASE"/>
    <property type="match status" value="1"/>
</dbReference>
<feature type="domain" description="LysM" evidence="2">
    <location>
        <begin position="474"/>
        <end position="518"/>
    </location>
</feature>
<evidence type="ECO:0000259" key="2">
    <source>
        <dbReference type="PROSITE" id="PS51782"/>
    </source>
</evidence>
<dbReference type="SUPFAM" id="SSF54106">
    <property type="entry name" value="LysM domain"/>
    <property type="match status" value="2"/>
</dbReference>
<keyword evidence="4" id="KW-1185">Reference proteome</keyword>
<dbReference type="GO" id="GO:0016020">
    <property type="term" value="C:membrane"/>
    <property type="evidence" value="ECO:0007669"/>
    <property type="project" value="InterPro"/>
</dbReference>
<sequence length="523" mass="59622">MTTLSAQKTDSIPSKTDPKKALNMEIDTIAMDMEGIEQMENMESKAELKDNVLLLLKGDKKYDLQDRKEAARYDSLWLKELSNNTILFDSIYEDISTMEIDTVYHYSVHTDTLKARLELLNQKTPFNITYNPSLENVINSFLTRRRGLMSRMMTASQFYFPLFEQELDNQNIPLELKYLAIVESALNPKARSRVGATGLWQFMYGTGKMYDLDVSSYVDERSDPINSTKAASLYLKKLYTIFDDWDLALAAYNSGPGNVNKAIRRSGGYKNYWNIRRNLPRETAGYVPAFLATMYIFEFAKEHGFEQNIVDRPYFETDTVHVKTMITFDQISKLVDISVEELEVLNPSYKLNVIPYVKGKDYTLRLPIDAIGKFVNNEEAIYAHVKNELQATEKPLQQIVQSQNEIRYKVKSGDFLGKIAERYGVGVSQIKAWNGLRSNNLRIGQRLTIYPKKNLTTAKSANTSTNTGTSNDLKVHTVKSGDTLWTIARKYPGISINNLRKWNGISGNNIKPGTKLKLCDCSS</sequence>
<feature type="domain" description="LysM" evidence="2">
    <location>
        <begin position="406"/>
        <end position="449"/>
    </location>
</feature>
<dbReference type="Proteomes" id="UP000634668">
    <property type="component" value="Unassembled WGS sequence"/>
</dbReference>
<dbReference type="InterPro" id="IPR023346">
    <property type="entry name" value="Lysozyme-like_dom_sf"/>
</dbReference>
<dbReference type="AlphaFoldDB" id="A0A918IZ39"/>
<gene>
    <name evidence="3" type="primary">mltD</name>
    <name evidence="3" type="ORF">GCM10007383_24490</name>
</gene>
<reference evidence="3" key="2">
    <citation type="submission" date="2020-09" db="EMBL/GenBank/DDBJ databases">
        <authorList>
            <person name="Sun Q."/>
            <person name="Kim S."/>
        </authorList>
    </citation>
    <scope>NUCLEOTIDE SEQUENCE</scope>
    <source>
        <strain evidence="3">KCTC 12113</strain>
    </source>
</reference>
<dbReference type="Gene3D" id="1.10.530.10">
    <property type="match status" value="1"/>
</dbReference>
<dbReference type="PANTHER" id="PTHR33734:SF22">
    <property type="entry name" value="MEMBRANE-BOUND LYTIC MUREIN TRANSGLYCOSYLASE D"/>
    <property type="match status" value="1"/>
</dbReference>
<dbReference type="InterPro" id="IPR018392">
    <property type="entry name" value="LysM"/>
</dbReference>
<dbReference type="InterPro" id="IPR036779">
    <property type="entry name" value="LysM_dom_sf"/>
</dbReference>
<dbReference type="Pfam" id="PF01464">
    <property type="entry name" value="SLT"/>
    <property type="match status" value="1"/>
</dbReference>
<name>A0A918IZ39_9FLAO</name>
<organism evidence="3 4">
    <name type="scientific">Arenibacter certesii</name>
    <dbReference type="NCBI Taxonomy" id="228955"/>
    <lineage>
        <taxon>Bacteria</taxon>
        <taxon>Pseudomonadati</taxon>
        <taxon>Bacteroidota</taxon>
        <taxon>Flavobacteriia</taxon>
        <taxon>Flavobacteriales</taxon>
        <taxon>Flavobacteriaceae</taxon>
        <taxon>Arenibacter</taxon>
    </lineage>
</organism>
<dbReference type="PROSITE" id="PS51782">
    <property type="entry name" value="LYSM"/>
    <property type="match status" value="2"/>
</dbReference>
<comment type="caution">
    <text evidence="3">The sequence shown here is derived from an EMBL/GenBank/DDBJ whole genome shotgun (WGS) entry which is preliminary data.</text>
</comment>
<dbReference type="Gene3D" id="3.10.350.10">
    <property type="entry name" value="LysM domain"/>
    <property type="match status" value="2"/>
</dbReference>
<dbReference type="PANTHER" id="PTHR33734">
    <property type="entry name" value="LYSM DOMAIN-CONTAINING GPI-ANCHORED PROTEIN 2"/>
    <property type="match status" value="1"/>
</dbReference>
<proteinExistence type="inferred from homology"/>
<protein>
    <submittedName>
        <fullName evidence="3">Lytic transglycosylase</fullName>
    </submittedName>
</protein>
<evidence type="ECO:0000313" key="4">
    <source>
        <dbReference type="Proteomes" id="UP000634668"/>
    </source>
</evidence>
<dbReference type="GO" id="GO:0008932">
    <property type="term" value="F:lytic endotransglycosylase activity"/>
    <property type="evidence" value="ECO:0007669"/>
    <property type="project" value="TreeGrafter"/>
</dbReference>
<comment type="similarity">
    <text evidence="1">Belongs to the transglycosylase Slt family.</text>
</comment>
<dbReference type="InterPro" id="IPR000189">
    <property type="entry name" value="Transglyc_AS"/>
</dbReference>
<dbReference type="SMART" id="SM00257">
    <property type="entry name" value="LysM"/>
    <property type="match status" value="2"/>
</dbReference>
<dbReference type="SUPFAM" id="SSF53955">
    <property type="entry name" value="Lysozyme-like"/>
    <property type="match status" value="1"/>
</dbReference>